<dbReference type="AlphaFoldDB" id="A0A914A7R3"/>
<organism evidence="16 17">
    <name type="scientific">Patiria miniata</name>
    <name type="common">Bat star</name>
    <name type="synonym">Asterina miniata</name>
    <dbReference type="NCBI Taxonomy" id="46514"/>
    <lineage>
        <taxon>Eukaryota</taxon>
        <taxon>Metazoa</taxon>
        <taxon>Echinodermata</taxon>
        <taxon>Eleutherozoa</taxon>
        <taxon>Asterozoa</taxon>
        <taxon>Asteroidea</taxon>
        <taxon>Valvatacea</taxon>
        <taxon>Valvatida</taxon>
        <taxon>Asterinidae</taxon>
        <taxon>Patiria</taxon>
    </lineage>
</organism>
<dbReference type="GO" id="GO:0140664">
    <property type="term" value="F:ATP-dependent DNA damage sensor activity"/>
    <property type="evidence" value="ECO:0007669"/>
    <property type="project" value="InterPro"/>
</dbReference>
<dbReference type="SUPFAM" id="SSF52540">
    <property type="entry name" value="P-loop containing nucleoside triphosphate hydrolases"/>
    <property type="match status" value="1"/>
</dbReference>
<dbReference type="CDD" id="cd03285">
    <property type="entry name" value="ABC_MSH2_euk"/>
    <property type="match status" value="1"/>
</dbReference>
<dbReference type="FunFam" id="3.40.50.300:FF:000523">
    <property type="entry name" value="DNA mismatch repair protein"/>
    <property type="match status" value="1"/>
</dbReference>
<dbReference type="RefSeq" id="XP_038059471.1">
    <property type="nucleotide sequence ID" value="XM_038203543.1"/>
</dbReference>
<dbReference type="InterPro" id="IPR045076">
    <property type="entry name" value="MutS"/>
</dbReference>
<feature type="coiled-coil region" evidence="13">
    <location>
        <begin position="472"/>
        <end position="499"/>
    </location>
</feature>
<dbReference type="FunFam" id="1.10.1420.10:FF:000003">
    <property type="entry name" value="DNA mismatch repair protein"/>
    <property type="match status" value="1"/>
</dbReference>
<keyword evidence="9" id="KW-0539">Nucleus</keyword>
<proteinExistence type="inferred from homology"/>
<evidence type="ECO:0000313" key="17">
    <source>
        <dbReference type="Proteomes" id="UP000887568"/>
    </source>
</evidence>
<evidence type="ECO:0000259" key="15">
    <source>
        <dbReference type="PROSITE" id="PS00486"/>
    </source>
</evidence>
<dbReference type="InterPro" id="IPR007861">
    <property type="entry name" value="DNA_mismatch_repair_MutS_clamp"/>
</dbReference>
<dbReference type="Proteomes" id="UP000887568">
    <property type="component" value="Unplaced"/>
</dbReference>
<dbReference type="Pfam" id="PF05188">
    <property type="entry name" value="MutS_II"/>
    <property type="match status" value="1"/>
</dbReference>
<dbReference type="SMART" id="SM00533">
    <property type="entry name" value="MUTSd"/>
    <property type="match status" value="1"/>
</dbReference>
<dbReference type="InterPro" id="IPR027417">
    <property type="entry name" value="P-loop_NTPase"/>
</dbReference>
<dbReference type="GO" id="GO:0005524">
    <property type="term" value="F:ATP binding"/>
    <property type="evidence" value="ECO:0007669"/>
    <property type="project" value="UniProtKB-KW"/>
</dbReference>
<dbReference type="GO" id="GO:0030983">
    <property type="term" value="F:mismatched DNA binding"/>
    <property type="evidence" value="ECO:0007669"/>
    <property type="project" value="InterPro"/>
</dbReference>
<keyword evidence="8 12" id="KW-0234">DNA repair</keyword>
<dbReference type="InterPro" id="IPR007696">
    <property type="entry name" value="DNA_mismatch_repair_MutS_core"/>
</dbReference>
<comment type="function">
    <text evidence="12">Component of the post-replicative DNA mismatch repair system (MMR).</text>
</comment>
<protein>
    <recommendedName>
        <fullName evidence="11">DNA mismatch repair protein MSH2</fullName>
    </recommendedName>
    <alternativeName>
        <fullName evidence="3">DNA mismatch repair protein Msh2</fullName>
    </alternativeName>
    <alternativeName>
        <fullName evidence="10">MutS protein homolog 2</fullName>
    </alternativeName>
</protein>
<dbReference type="InterPro" id="IPR036678">
    <property type="entry name" value="MutS_con_dom_sf"/>
</dbReference>
<dbReference type="InterPro" id="IPR011184">
    <property type="entry name" value="DNA_mismatch_repair_Msh2"/>
</dbReference>
<dbReference type="SUPFAM" id="SSF53150">
    <property type="entry name" value="DNA repair protein MutS, domain II"/>
    <property type="match status" value="1"/>
</dbReference>
<dbReference type="Pfam" id="PF05190">
    <property type="entry name" value="MutS_IV"/>
    <property type="match status" value="1"/>
</dbReference>
<dbReference type="Gene3D" id="1.10.1420.10">
    <property type="match status" value="2"/>
</dbReference>
<feature type="compositionally biased region" description="Basic and acidic residues" evidence="14">
    <location>
        <begin position="867"/>
        <end position="883"/>
    </location>
</feature>
<evidence type="ECO:0000256" key="7">
    <source>
        <dbReference type="ARBA" id="ARBA00023125"/>
    </source>
</evidence>
<evidence type="ECO:0000256" key="6">
    <source>
        <dbReference type="ARBA" id="ARBA00022840"/>
    </source>
</evidence>
<dbReference type="CTD" id="4436"/>
<dbReference type="InterPro" id="IPR016151">
    <property type="entry name" value="DNA_mismatch_repair_MutS_N"/>
</dbReference>
<dbReference type="InterPro" id="IPR032642">
    <property type="entry name" value="Msh2_ATP-bd"/>
</dbReference>
<dbReference type="PANTHER" id="PTHR11361:SF35">
    <property type="entry name" value="DNA MISMATCH REPAIR PROTEIN MSH2"/>
    <property type="match status" value="1"/>
</dbReference>
<dbReference type="GeneID" id="119730566"/>
<dbReference type="Pfam" id="PF00488">
    <property type="entry name" value="MutS_V"/>
    <property type="match status" value="1"/>
</dbReference>
<name>A0A914A7R3_PATMI</name>
<evidence type="ECO:0000256" key="8">
    <source>
        <dbReference type="ARBA" id="ARBA00023204"/>
    </source>
</evidence>
<keyword evidence="6" id="KW-0067">ATP-binding</keyword>
<evidence type="ECO:0000256" key="1">
    <source>
        <dbReference type="ARBA" id="ARBA00004123"/>
    </source>
</evidence>
<feature type="domain" description="DNA mismatch repair proteins mutS family" evidence="15">
    <location>
        <begin position="744"/>
        <end position="760"/>
    </location>
</feature>
<dbReference type="InterPro" id="IPR036187">
    <property type="entry name" value="DNA_mismatch_repair_MutS_sf"/>
</dbReference>
<comment type="subcellular location">
    <subcellularLocation>
        <location evidence="1">Nucleus</location>
    </subcellularLocation>
</comment>
<evidence type="ECO:0000256" key="5">
    <source>
        <dbReference type="ARBA" id="ARBA00022763"/>
    </source>
</evidence>
<evidence type="ECO:0000256" key="14">
    <source>
        <dbReference type="SAM" id="MobiDB-lite"/>
    </source>
</evidence>
<keyword evidence="13" id="KW-0175">Coiled coil</keyword>
<evidence type="ECO:0000256" key="3">
    <source>
        <dbReference type="ARBA" id="ARBA00019549"/>
    </source>
</evidence>
<keyword evidence="4 12" id="KW-0547">Nucleotide-binding</keyword>
<evidence type="ECO:0000256" key="10">
    <source>
        <dbReference type="ARBA" id="ARBA00029795"/>
    </source>
</evidence>
<evidence type="ECO:0000256" key="9">
    <source>
        <dbReference type="ARBA" id="ARBA00023242"/>
    </source>
</evidence>
<dbReference type="GO" id="GO:0032301">
    <property type="term" value="C:MutSalpha complex"/>
    <property type="evidence" value="ECO:0007669"/>
    <property type="project" value="TreeGrafter"/>
</dbReference>
<sequence>MALQSKQQLSMDSTQEQGFLTFLRSMPEKPSTTFRVFDRSDYYTVHGEDALFAARECFKTLGVVKYLGSGERKMASVILSKMNFESMVRDLLLVRQYRVEVYQNMATGKGNDWQCAFKASPGNLTQFEEILFGASNDMSASASVIAVKHVSEGSAGQKIVGVGYADATLRELAVCQFADNEQFSNLEALLVQLGPKECLLPAQSGEGAAESAKLKSVLERSGLLVTERKKAEFGTKDVEQDLNRLLKGASEEQRNAASLAEMEKLHAMASLAALIKYLELLGDESNFNQFRLKTFDLSQYMKLDSAAVRALSLLPSPQDAGNKNASLLGLLNKCKTPQGQRLLAQWIKQPLVDKNKIEERLNIVEAFFNDTELRQTLQEEQLKRVPDLQRLAKKLQRKKATLEDCYRVYQVIEFMPMVLETLDRHVSSNSGLLREVFSNPLKELLLDFAKFQEMVETTIDMEQVQNHDFLIKPDFDENLTNLRERMDGLENDIQGLLGKAARDLGLEANKTIKLESNNQLGYFFRVTRKEEKALRNNKKYTTIDTNKNGVRFTQSNLRGLNEEYMAAKEEYNETQKAVVAEIVGISAGYVDPMLNLSDIIAQLDVLVSFAHVSAHAPVSYVRPTLTEKGQGVIKLVQARHPCLEVQDDVAFIPNDVTFERERQMFHIITGPNMGGKSTYIRQIGVVVLMAQLGCFVPCQSADISMVDCILARVGAGDSQLKGVSTFMSEMLETASILRTATENSLIIIDELGRGTSTYDGFGLAWAISEYIATKIQGFCLFATHFHELTALADAVPTVNNLHVTALTSDGQLTLLYRVKPGVCDQSFGIHVAELAHFPQKVIDYAKMKAAELEDYQSISVSGASSREGLDEPAAKKRRSNKQDGEQIIQDFLDKVTQLDTDKMSQEDLYTELQKLKAEVEAKSSPYIQDLLARST</sequence>
<keyword evidence="7 12" id="KW-0238">DNA-binding</keyword>
<dbReference type="Gene3D" id="3.30.420.110">
    <property type="entry name" value="MutS, connector domain"/>
    <property type="match status" value="1"/>
</dbReference>
<dbReference type="OMA" id="LVRFPQK"/>
<dbReference type="InterPro" id="IPR000432">
    <property type="entry name" value="DNA_mismatch_repair_MutS_C"/>
</dbReference>
<dbReference type="GO" id="GO:0006298">
    <property type="term" value="P:mismatch repair"/>
    <property type="evidence" value="ECO:0007669"/>
    <property type="project" value="InterPro"/>
</dbReference>
<dbReference type="InterPro" id="IPR007860">
    <property type="entry name" value="DNA_mmatch_repair_MutS_con_dom"/>
</dbReference>
<dbReference type="EnsemblMetazoa" id="XM_038203543.1">
    <property type="protein sequence ID" value="XP_038059471.1"/>
    <property type="gene ID" value="LOC119730566"/>
</dbReference>
<dbReference type="Pfam" id="PF05192">
    <property type="entry name" value="MutS_III"/>
    <property type="match status" value="1"/>
</dbReference>
<dbReference type="Pfam" id="PF01624">
    <property type="entry name" value="MutS_I"/>
    <property type="match status" value="1"/>
</dbReference>
<evidence type="ECO:0000256" key="4">
    <source>
        <dbReference type="ARBA" id="ARBA00022741"/>
    </source>
</evidence>
<evidence type="ECO:0000256" key="2">
    <source>
        <dbReference type="ARBA" id="ARBA00006271"/>
    </source>
</evidence>
<reference evidence="16" key="1">
    <citation type="submission" date="2022-11" db="UniProtKB">
        <authorList>
            <consortium name="EnsemblMetazoa"/>
        </authorList>
    </citation>
    <scope>IDENTIFICATION</scope>
</reference>
<dbReference type="GO" id="GO:0006312">
    <property type="term" value="P:mitotic recombination"/>
    <property type="evidence" value="ECO:0007669"/>
    <property type="project" value="TreeGrafter"/>
</dbReference>
<dbReference type="NCBIfam" id="NF003810">
    <property type="entry name" value="PRK05399.1"/>
    <property type="match status" value="1"/>
</dbReference>
<dbReference type="OrthoDB" id="295033at2759"/>
<evidence type="ECO:0000256" key="12">
    <source>
        <dbReference type="RuleBase" id="RU003756"/>
    </source>
</evidence>
<dbReference type="Gene3D" id="3.40.50.300">
    <property type="entry name" value="P-loop containing nucleotide triphosphate hydrolases"/>
    <property type="match status" value="1"/>
</dbReference>
<dbReference type="SUPFAM" id="SSF48334">
    <property type="entry name" value="DNA repair protein MutS, domain III"/>
    <property type="match status" value="1"/>
</dbReference>
<dbReference type="FunFam" id="3.30.420.110:FF:000002">
    <property type="entry name" value="DNA mismatch repair protein"/>
    <property type="match status" value="1"/>
</dbReference>
<dbReference type="Gene3D" id="3.40.1170.10">
    <property type="entry name" value="DNA repair protein MutS, domain I"/>
    <property type="match status" value="1"/>
</dbReference>
<dbReference type="SMART" id="SM00534">
    <property type="entry name" value="MUTSac"/>
    <property type="match status" value="1"/>
</dbReference>
<comment type="similarity">
    <text evidence="2 12">Belongs to the DNA mismatch repair MutS family.</text>
</comment>
<keyword evidence="5 12" id="KW-0227">DNA damage</keyword>
<keyword evidence="17" id="KW-1185">Reference proteome</keyword>
<feature type="region of interest" description="Disordered" evidence="14">
    <location>
        <begin position="863"/>
        <end position="883"/>
    </location>
</feature>
<evidence type="ECO:0000313" key="16">
    <source>
        <dbReference type="EnsemblMetazoa" id="XP_038059471.1"/>
    </source>
</evidence>
<accession>A0A914A7R3</accession>
<evidence type="ECO:0000256" key="13">
    <source>
        <dbReference type="SAM" id="Coils"/>
    </source>
</evidence>
<evidence type="ECO:0000256" key="11">
    <source>
        <dbReference type="ARBA" id="ARBA00073545"/>
    </source>
</evidence>
<dbReference type="FunFam" id="3.40.1170.10:FF:000003">
    <property type="entry name" value="DNA mismatch repair protein"/>
    <property type="match status" value="1"/>
</dbReference>
<feature type="coiled-coil region" evidence="13">
    <location>
        <begin position="550"/>
        <end position="577"/>
    </location>
</feature>
<dbReference type="InterPro" id="IPR007695">
    <property type="entry name" value="DNA_mismatch_repair_MutS-lik_N"/>
</dbReference>
<dbReference type="PANTHER" id="PTHR11361">
    <property type="entry name" value="DNA MISMATCH REPAIR PROTEIN MUTS FAMILY MEMBER"/>
    <property type="match status" value="1"/>
</dbReference>
<dbReference type="PIRSF" id="PIRSF005813">
    <property type="entry name" value="MSH2"/>
    <property type="match status" value="1"/>
</dbReference>
<dbReference type="PROSITE" id="PS00486">
    <property type="entry name" value="DNA_MISMATCH_REPAIR_2"/>
    <property type="match status" value="1"/>
</dbReference>